<keyword evidence="2 4" id="KW-0560">Oxidoreductase</keyword>
<gene>
    <name evidence="4" type="ORF">ACFSR5_18865</name>
</gene>
<keyword evidence="5" id="KW-1185">Reference proteome</keyword>
<protein>
    <submittedName>
        <fullName evidence="4">SDR family oxidoreductase</fullName>
        <ecNumber evidence="4">1.-.-.-</ecNumber>
    </submittedName>
</protein>
<dbReference type="PROSITE" id="PS00061">
    <property type="entry name" value="ADH_SHORT"/>
    <property type="match status" value="1"/>
</dbReference>
<dbReference type="PRINTS" id="PR00080">
    <property type="entry name" value="SDRFAMILY"/>
</dbReference>
<dbReference type="InterPro" id="IPR020904">
    <property type="entry name" value="Sc_DH/Rdtase_CS"/>
</dbReference>
<dbReference type="GO" id="GO:0016491">
    <property type="term" value="F:oxidoreductase activity"/>
    <property type="evidence" value="ECO:0007669"/>
    <property type="project" value="UniProtKB-KW"/>
</dbReference>
<dbReference type="Proteomes" id="UP001597545">
    <property type="component" value="Unassembled WGS sequence"/>
</dbReference>
<accession>A0ABW5KMH1</accession>
<evidence type="ECO:0000256" key="3">
    <source>
        <dbReference type="RuleBase" id="RU000363"/>
    </source>
</evidence>
<dbReference type="EMBL" id="JBHULR010000020">
    <property type="protein sequence ID" value="MFD2549713.1"/>
    <property type="molecule type" value="Genomic_DNA"/>
</dbReference>
<comment type="caution">
    <text evidence="4">The sequence shown here is derived from an EMBL/GenBank/DDBJ whole genome shotgun (WGS) entry which is preliminary data.</text>
</comment>
<dbReference type="PANTHER" id="PTHR43115:SF4">
    <property type="entry name" value="DEHYDROGENASE_REDUCTASE SDR FAMILY MEMBER 11"/>
    <property type="match status" value="1"/>
</dbReference>
<comment type="similarity">
    <text evidence="1 3">Belongs to the short-chain dehydrogenases/reductases (SDR) family.</text>
</comment>
<dbReference type="PRINTS" id="PR00081">
    <property type="entry name" value="GDHRDH"/>
</dbReference>
<evidence type="ECO:0000256" key="1">
    <source>
        <dbReference type="ARBA" id="ARBA00006484"/>
    </source>
</evidence>
<dbReference type="RefSeq" id="WP_380906032.1">
    <property type="nucleotide sequence ID" value="NZ_JBHUEG010000019.1"/>
</dbReference>
<dbReference type="InterPro" id="IPR036291">
    <property type="entry name" value="NAD(P)-bd_dom_sf"/>
</dbReference>
<dbReference type="Pfam" id="PF00106">
    <property type="entry name" value="adh_short"/>
    <property type="match status" value="1"/>
</dbReference>
<dbReference type="Gene3D" id="3.40.50.720">
    <property type="entry name" value="NAD(P)-binding Rossmann-like Domain"/>
    <property type="match status" value="1"/>
</dbReference>
<dbReference type="CDD" id="cd05233">
    <property type="entry name" value="SDR_c"/>
    <property type="match status" value="1"/>
</dbReference>
<dbReference type="SUPFAM" id="SSF51735">
    <property type="entry name" value="NAD(P)-binding Rossmann-fold domains"/>
    <property type="match status" value="1"/>
</dbReference>
<proteinExistence type="inferred from homology"/>
<dbReference type="PANTHER" id="PTHR43115">
    <property type="entry name" value="DEHYDROGENASE/REDUCTASE SDR FAMILY MEMBER 11"/>
    <property type="match status" value="1"/>
</dbReference>
<evidence type="ECO:0000256" key="2">
    <source>
        <dbReference type="ARBA" id="ARBA00023002"/>
    </source>
</evidence>
<evidence type="ECO:0000313" key="4">
    <source>
        <dbReference type="EMBL" id="MFD2549713.1"/>
    </source>
</evidence>
<organism evidence="4 5">
    <name type="scientific">Sphingobacterium suaedae</name>
    <dbReference type="NCBI Taxonomy" id="1686402"/>
    <lineage>
        <taxon>Bacteria</taxon>
        <taxon>Pseudomonadati</taxon>
        <taxon>Bacteroidota</taxon>
        <taxon>Sphingobacteriia</taxon>
        <taxon>Sphingobacteriales</taxon>
        <taxon>Sphingobacteriaceae</taxon>
        <taxon>Sphingobacterium</taxon>
    </lineage>
</organism>
<reference evidence="5" key="1">
    <citation type="journal article" date="2019" name="Int. J. Syst. Evol. Microbiol.">
        <title>The Global Catalogue of Microorganisms (GCM) 10K type strain sequencing project: providing services to taxonomists for standard genome sequencing and annotation.</title>
        <authorList>
            <consortium name="The Broad Institute Genomics Platform"/>
            <consortium name="The Broad Institute Genome Sequencing Center for Infectious Disease"/>
            <person name="Wu L."/>
            <person name="Ma J."/>
        </authorList>
    </citation>
    <scope>NUCLEOTIDE SEQUENCE [LARGE SCALE GENOMIC DNA]</scope>
    <source>
        <strain evidence="5">KCTC 42662</strain>
    </source>
</reference>
<dbReference type="EC" id="1.-.-.-" evidence="4"/>
<dbReference type="InterPro" id="IPR002347">
    <property type="entry name" value="SDR_fam"/>
</dbReference>
<sequence>MKDKNTSQKKVLLTGGTAGIGRATALLLVREGYDVVVVGRNADKMEDVFADNRKGNPRGILEGILLDLADEKSLYQMFTSFLETHGCPDILINNAALAYNSVLSNADFSLDYLLRTNLWAYMELARLTAQEMIKQGVEGDIVHIGSMSADVREKDSSAYVATKAGIQGFTESFRKEVNPHNIRVSLIEPGSVGSDMQPTTPEEERERQQRYEMLKAEDIADAVHFILQQPRRTNIVNIQIKPLRQFI</sequence>
<evidence type="ECO:0000313" key="5">
    <source>
        <dbReference type="Proteomes" id="UP001597545"/>
    </source>
</evidence>
<name>A0ABW5KMH1_9SPHI</name>